<gene>
    <name evidence="2" type="ORF">METZ01_LOCUS233370</name>
</gene>
<feature type="domain" description="Pyridoxamine 5'-phosphate oxidase N-terminal" evidence="1">
    <location>
        <begin position="39"/>
        <end position="132"/>
    </location>
</feature>
<protein>
    <recommendedName>
        <fullName evidence="1">Pyridoxamine 5'-phosphate oxidase N-terminal domain-containing protein</fullName>
    </recommendedName>
</protein>
<accession>A0A382GZL2</accession>
<dbReference type="Gene3D" id="2.30.110.10">
    <property type="entry name" value="Electron Transport, Fmn-binding Protein, Chain A"/>
    <property type="match status" value="1"/>
</dbReference>
<organism evidence="2">
    <name type="scientific">marine metagenome</name>
    <dbReference type="NCBI Taxonomy" id="408172"/>
    <lineage>
        <taxon>unclassified sequences</taxon>
        <taxon>metagenomes</taxon>
        <taxon>ecological metagenomes</taxon>
    </lineage>
</organism>
<dbReference type="Pfam" id="PF01243">
    <property type="entry name" value="PNPOx_N"/>
    <property type="match status" value="1"/>
</dbReference>
<evidence type="ECO:0000259" key="1">
    <source>
        <dbReference type="Pfam" id="PF01243"/>
    </source>
</evidence>
<dbReference type="SUPFAM" id="SSF50475">
    <property type="entry name" value="FMN-binding split barrel"/>
    <property type="match status" value="1"/>
</dbReference>
<reference evidence="2" key="1">
    <citation type="submission" date="2018-05" db="EMBL/GenBank/DDBJ databases">
        <authorList>
            <person name="Lanie J.A."/>
            <person name="Ng W.-L."/>
            <person name="Kazmierczak K.M."/>
            <person name="Andrzejewski T.M."/>
            <person name="Davidsen T.M."/>
            <person name="Wayne K.J."/>
            <person name="Tettelin H."/>
            <person name="Glass J.I."/>
            <person name="Rusch D."/>
            <person name="Podicherti R."/>
            <person name="Tsui H.-C.T."/>
            <person name="Winkler M.E."/>
        </authorList>
    </citation>
    <scope>NUCLEOTIDE SEQUENCE</scope>
</reference>
<dbReference type="InterPro" id="IPR011576">
    <property type="entry name" value="Pyridox_Oxase_N"/>
</dbReference>
<proteinExistence type="predicted"/>
<dbReference type="AlphaFoldDB" id="A0A382GZL2"/>
<feature type="non-terminal residue" evidence="2">
    <location>
        <position position="147"/>
    </location>
</feature>
<evidence type="ECO:0000313" key="2">
    <source>
        <dbReference type="EMBL" id="SVB80516.1"/>
    </source>
</evidence>
<dbReference type="InterPro" id="IPR012349">
    <property type="entry name" value="Split_barrel_FMN-bd"/>
</dbReference>
<dbReference type="PANTHER" id="PTHR42815:SF2">
    <property type="entry name" value="FAD-BINDING, PUTATIVE (AFU_ORTHOLOGUE AFUA_6G07600)-RELATED"/>
    <property type="match status" value="1"/>
</dbReference>
<dbReference type="EMBL" id="UINC01058355">
    <property type="protein sequence ID" value="SVB80516.1"/>
    <property type="molecule type" value="Genomic_DNA"/>
</dbReference>
<sequence>MAQRTDEDIKEKFDNSFTRKFGFPMRRPVDKIMDELRPTHIEFIQQSPFCVMATSDTTGRCDASPKGGLPGFVKVLNTRQILIPDVAGNRLFQSYQNTSENPHIGLIFFIPGVNETVRVNGSVKIVSEQELKRLEIELEVQNPDEKA</sequence>
<dbReference type="PANTHER" id="PTHR42815">
    <property type="entry name" value="FAD-BINDING, PUTATIVE (AFU_ORTHOLOGUE AFUA_6G07600)-RELATED"/>
    <property type="match status" value="1"/>
</dbReference>
<name>A0A382GZL2_9ZZZZ</name>